<dbReference type="Proteomes" id="UP001295684">
    <property type="component" value="Unassembled WGS sequence"/>
</dbReference>
<dbReference type="GO" id="GO:0008962">
    <property type="term" value="F:phosphatidylglycerophosphatase activity"/>
    <property type="evidence" value="ECO:0007669"/>
    <property type="project" value="InterPro"/>
</dbReference>
<dbReference type="InterPro" id="IPR027706">
    <property type="entry name" value="PGP_Pase"/>
</dbReference>
<accession>A0AAD2D539</accession>
<sequence length="203" mass="23340">MRFRLGQYFNFEGLKFTLSGLFHPSLYRPHYQISTISEINFYKLRKNGIKYIVFDKDNTLTLPYEKKFHPAILPCITALVDPASAGADSPSPYPYGINKPRCIEDIRRTFSKNNDGIRDDEICVIGDRIFIDVIMGNSGGFLTIHTQPFTTEGENFLVRGSRKIEDLVVKLMSGTQKEFPKFEKLKQKGTFEEFIIRPDKNVV</sequence>
<dbReference type="AlphaFoldDB" id="A0AAD2D539"/>
<organism evidence="1 2">
    <name type="scientific">Euplotes crassus</name>
    <dbReference type="NCBI Taxonomy" id="5936"/>
    <lineage>
        <taxon>Eukaryota</taxon>
        <taxon>Sar</taxon>
        <taxon>Alveolata</taxon>
        <taxon>Ciliophora</taxon>
        <taxon>Intramacronucleata</taxon>
        <taxon>Spirotrichea</taxon>
        <taxon>Hypotrichia</taxon>
        <taxon>Euplotida</taxon>
        <taxon>Euplotidae</taxon>
        <taxon>Moneuplotes</taxon>
    </lineage>
</organism>
<dbReference type="EMBL" id="CAMPGE010022003">
    <property type="protein sequence ID" value="CAI2380091.1"/>
    <property type="molecule type" value="Genomic_DNA"/>
</dbReference>
<protein>
    <submittedName>
        <fullName evidence="1">Uncharacterized protein</fullName>
    </submittedName>
</protein>
<dbReference type="SUPFAM" id="SSF56784">
    <property type="entry name" value="HAD-like"/>
    <property type="match status" value="1"/>
</dbReference>
<dbReference type="Pfam" id="PF09419">
    <property type="entry name" value="PGP_phosphatase"/>
    <property type="match status" value="2"/>
</dbReference>
<proteinExistence type="predicted"/>
<comment type="caution">
    <text evidence="1">The sequence shown here is derived from an EMBL/GenBank/DDBJ whole genome shotgun (WGS) entry which is preliminary data.</text>
</comment>
<evidence type="ECO:0000313" key="2">
    <source>
        <dbReference type="Proteomes" id="UP001295684"/>
    </source>
</evidence>
<evidence type="ECO:0000313" key="1">
    <source>
        <dbReference type="EMBL" id="CAI2380091.1"/>
    </source>
</evidence>
<reference evidence="1" key="1">
    <citation type="submission" date="2023-07" db="EMBL/GenBank/DDBJ databases">
        <authorList>
            <consortium name="AG Swart"/>
            <person name="Singh M."/>
            <person name="Singh A."/>
            <person name="Seah K."/>
            <person name="Emmerich C."/>
        </authorList>
    </citation>
    <scope>NUCLEOTIDE SEQUENCE</scope>
    <source>
        <strain evidence="1">DP1</strain>
    </source>
</reference>
<keyword evidence="2" id="KW-1185">Reference proteome</keyword>
<gene>
    <name evidence="1" type="ORF">ECRASSUSDP1_LOCUS21518</name>
</gene>
<name>A0AAD2D539_EUPCR</name>
<dbReference type="InterPro" id="IPR036412">
    <property type="entry name" value="HAD-like_sf"/>
</dbReference>